<protein>
    <recommendedName>
        <fullName evidence="4">Lipoprotein</fullName>
    </recommendedName>
</protein>
<comment type="caution">
    <text evidence="2">The sequence shown here is derived from an EMBL/GenBank/DDBJ whole genome shotgun (WGS) entry which is preliminary data.</text>
</comment>
<evidence type="ECO:0000313" key="3">
    <source>
        <dbReference type="Proteomes" id="UP000198424"/>
    </source>
</evidence>
<evidence type="ECO:0008006" key="4">
    <source>
        <dbReference type="Google" id="ProtNLM"/>
    </source>
</evidence>
<dbReference type="Proteomes" id="UP000198424">
    <property type="component" value="Unassembled WGS sequence"/>
</dbReference>
<keyword evidence="1" id="KW-0732">Signal</keyword>
<dbReference type="EMBL" id="MUGY01000007">
    <property type="protein sequence ID" value="OXA95269.1"/>
    <property type="molecule type" value="Genomic_DNA"/>
</dbReference>
<keyword evidence="3" id="KW-1185">Reference proteome</keyword>
<reference evidence="2 3" key="1">
    <citation type="submission" date="2016-11" db="EMBL/GenBank/DDBJ databases">
        <title>Whole genomes of Flavobacteriaceae.</title>
        <authorList>
            <person name="Stine C."/>
            <person name="Li C."/>
            <person name="Tadesse D."/>
        </authorList>
    </citation>
    <scope>NUCLEOTIDE SEQUENCE [LARGE SCALE GENOMIC DNA]</scope>
    <source>
        <strain evidence="2 3">ATCC 29551</strain>
    </source>
</reference>
<feature type="chain" id="PRO_5045501069" description="Lipoprotein" evidence="1">
    <location>
        <begin position="21"/>
        <end position="187"/>
    </location>
</feature>
<dbReference type="PROSITE" id="PS51257">
    <property type="entry name" value="PROKAR_LIPOPROTEIN"/>
    <property type="match status" value="1"/>
</dbReference>
<sequence length="187" mass="21821">MKKYILVLMLVILYSCTCRQLNLTKNEMEWLDPYKKGDLLIFKSNKGNIDTILVSDKEEFYTNEKCQWFTIGDAQKQGIGIDLKPTICHNESYCEGRISMIKSEVDDETAPFFRIFGLEFSKNVNQLIKQKVVLSTTGKIYDSAYLFQDEINANNYGNNYMKLFFWDKEDGLIKYESNDGEIFEISK</sequence>
<organism evidence="2 3">
    <name type="scientific">Flavobacterium hydatis</name>
    <name type="common">Cytophaga aquatilis</name>
    <dbReference type="NCBI Taxonomy" id="991"/>
    <lineage>
        <taxon>Bacteria</taxon>
        <taxon>Pseudomonadati</taxon>
        <taxon>Bacteroidota</taxon>
        <taxon>Flavobacteriia</taxon>
        <taxon>Flavobacteriales</taxon>
        <taxon>Flavobacteriaceae</taxon>
        <taxon>Flavobacterium</taxon>
    </lineage>
</organism>
<evidence type="ECO:0000313" key="2">
    <source>
        <dbReference type="EMBL" id="OXA95269.1"/>
    </source>
</evidence>
<accession>A0ABX4CIF9</accession>
<feature type="signal peptide" evidence="1">
    <location>
        <begin position="1"/>
        <end position="20"/>
    </location>
</feature>
<evidence type="ECO:0000256" key="1">
    <source>
        <dbReference type="SAM" id="SignalP"/>
    </source>
</evidence>
<gene>
    <name evidence="2" type="ORF">B0A62_08130</name>
</gene>
<proteinExistence type="predicted"/>
<name>A0ABX4CIF9_FLAHY</name>